<evidence type="ECO:0000256" key="9">
    <source>
        <dbReference type="ARBA" id="ARBA00022989"/>
    </source>
</evidence>
<keyword evidence="8 12" id="KW-0378">Hydrolase</keyword>
<evidence type="ECO:0000313" key="14">
    <source>
        <dbReference type="EMBL" id="ANX10619.1"/>
    </source>
</evidence>
<dbReference type="Proteomes" id="UP000077412">
    <property type="component" value="Chromosome"/>
</dbReference>
<evidence type="ECO:0000256" key="4">
    <source>
        <dbReference type="ARBA" id="ARBA00013208"/>
    </source>
</evidence>
<comment type="similarity">
    <text evidence="3 12">Belongs to the peptidase S26 family.</text>
</comment>
<keyword evidence="7 12" id="KW-0812">Transmembrane</keyword>
<evidence type="ECO:0000256" key="8">
    <source>
        <dbReference type="ARBA" id="ARBA00022801"/>
    </source>
</evidence>
<dbReference type="PROSITE" id="PS00761">
    <property type="entry name" value="SPASE_I_3"/>
    <property type="match status" value="1"/>
</dbReference>
<dbReference type="PANTHER" id="PTHR43390">
    <property type="entry name" value="SIGNAL PEPTIDASE I"/>
    <property type="match status" value="1"/>
</dbReference>
<dbReference type="EMBL" id="CP016761">
    <property type="protein sequence ID" value="ANX10619.1"/>
    <property type="molecule type" value="Genomic_DNA"/>
</dbReference>
<dbReference type="InterPro" id="IPR036286">
    <property type="entry name" value="LexA/Signal_pep-like_sf"/>
</dbReference>
<dbReference type="FunFam" id="2.10.109.10:FF:000008">
    <property type="entry name" value="Signal peptidase I"/>
    <property type="match status" value="1"/>
</dbReference>
<evidence type="ECO:0000313" key="15">
    <source>
        <dbReference type="Proteomes" id="UP000077412"/>
    </source>
</evidence>
<dbReference type="GO" id="GO:0009003">
    <property type="term" value="F:signal peptidase activity"/>
    <property type="evidence" value="ECO:0007669"/>
    <property type="project" value="UniProtKB-EC"/>
</dbReference>
<feature type="domain" description="Peptidase S26" evidence="13">
    <location>
        <begin position="16"/>
        <end position="176"/>
    </location>
</feature>
<dbReference type="Gene3D" id="2.10.109.10">
    <property type="entry name" value="Umud Fragment, subunit A"/>
    <property type="match status" value="1"/>
</dbReference>
<accession>A0A1B1YZR6</accession>
<dbReference type="PANTHER" id="PTHR43390:SF1">
    <property type="entry name" value="CHLOROPLAST PROCESSING PEPTIDASE"/>
    <property type="match status" value="1"/>
</dbReference>
<evidence type="ECO:0000256" key="10">
    <source>
        <dbReference type="ARBA" id="ARBA00023136"/>
    </source>
</evidence>
<gene>
    <name evidence="14" type="ORF">ABE41_001070</name>
</gene>
<evidence type="ECO:0000256" key="7">
    <source>
        <dbReference type="ARBA" id="ARBA00022692"/>
    </source>
</evidence>
<dbReference type="KEGG" id="far:ABE41_001070"/>
<keyword evidence="10 12" id="KW-0472">Membrane</keyword>
<dbReference type="SUPFAM" id="SSF51306">
    <property type="entry name" value="LexA/Signal peptidase"/>
    <property type="match status" value="1"/>
</dbReference>
<feature type="transmembrane region" description="Helical" evidence="12">
    <location>
        <begin position="21"/>
        <end position="42"/>
    </location>
</feature>
<sequence length="186" mass="21208">MIEQEKETQQQKSEWVSWLKAIGFALVFVFITKAYFFAPYMVEGASMSPTLHDQEKLYVNKIVYAFSEPKKGDIVIIKGDDKRYVKRIIGVEGDVIQMKSDVLYVNNKKVKESYLHENKSEAKSLGVHLTEDFGPLKVPKGKVFVMGDNRLNSMDSRNGLGLIETKSIEGRSEVVIYPFSEMRATQ</sequence>
<feature type="active site" evidence="11">
    <location>
        <position position="46"/>
    </location>
</feature>
<evidence type="ECO:0000259" key="13">
    <source>
        <dbReference type="Pfam" id="PF10502"/>
    </source>
</evidence>
<reference evidence="14 15" key="1">
    <citation type="submission" date="2016-08" db="EMBL/GenBank/DDBJ databases">
        <title>Complete genome sequence of Fictibacillus arsenicus G25-54, a strain with toxicity to nematodes and a potential arsenic-resistance activity.</title>
        <authorList>
            <person name="Zheng Z."/>
        </authorList>
    </citation>
    <scope>NUCLEOTIDE SEQUENCE [LARGE SCALE GENOMIC DNA]</scope>
    <source>
        <strain evidence="14 15">G25-54</strain>
    </source>
</reference>
<dbReference type="STRING" id="255247.ABE41_001070"/>
<dbReference type="GO" id="GO:0004252">
    <property type="term" value="F:serine-type endopeptidase activity"/>
    <property type="evidence" value="ECO:0007669"/>
    <property type="project" value="InterPro"/>
</dbReference>
<evidence type="ECO:0000256" key="2">
    <source>
        <dbReference type="ARBA" id="ARBA00004401"/>
    </source>
</evidence>
<evidence type="ECO:0000256" key="6">
    <source>
        <dbReference type="ARBA" id="ARBA00022670"/>
    </source>
</evidence>
<evidence type="ECO:0000256" key="11">
    <source>
        <dbReference type="PIRSR" id="PIRSR600223-1"/>
    </source>
</evidence>
<feature type="active site" evidence="11">
    <location>
        <position position="86"/>
    </location>
</feature>
<comment type="subcellular location">
    <subcellularLocation>
        <location evidence="2">Cell membrane</location>
        <topology evidence="2">Single-pass type II membrane protein</topology>
    </subcellularLocation>
    <subcellularLocation>
        <location evidence="12">Membrane</location>
        <topology evidence="12">Single-pass type II membrane protein</topology>
    </subcellularLocation>
</comment>
<keyword evidence="15" id="KW-1185">Reference proteome</keyword>
<proteinExistence type="inferred from homology"/>
<organism evidence="14 15">
    <name type="scientific">Fictibacillus arsenicus</name>
    <dbReference type="NCBI Taxonomy" id="255247"/>
    <lineage>
        <taxon>Bacteria</taxon>
        <taxon>Bacillati</taxon>
        <taxon>Bacillota</taxon>
        <taxon>Bacilli</taxon>
        <taxon>Bacillales</taxon>
        <taxon>Fictibacillaceae</taxon>
        <taxon>Fictibacillus</taxon>
    </lineage>
</organism>
<dbReference type="Pfam" id="PF10502">
    <property type="entry name" value="Peptidase_S26"/>
    <property type="match status" value="1"/>
</dbReference>
<dbReference type="InterPro" id="IPR019533">
    <property type="entry name" value="Peptidase_S26"/>
</dbReference>
<dbReference type="InterPro" id="IPR019758">
    <property type="entry name" value="Pept_S26A_signal_pept_1_CS"/>
</dbReference>
<keyword evidence="5" id="KW-1003">Cell membrane</keyword>
<dbReference type="NCBIfam" id="TIGR02227">
    <property type="entry name" value="sigpep_I_bact"/>
    <property type="match status" value="1"/>
</dbReference>
<dbReference type="CDD" id="cd06530">
    <property type="entry name" value="S26_SPase_I"/>
    <property type="match status" value="1"/>
</dbReference>
<dbReference type="GO" id="GO:0005886">
    <property type="term" value="C:plasma membrane"/>
    <property type="evidence" value="ECO:0007669"/>
    <property type="project" value="UniProtKB-SubCell"/>
</dbReference>
<evidence type="ECO:0000256" key="5">
    <source>
        <dbReference type="ARBA" id="ARBA00022475"/>
    </source>
</evidence>
<evidence type="ECO:0000256" key="1">
    <source>
        <dbReference type="ARBA" id="ARBA00000677"/>
    </source>
</evidence>
<dbReference type="InterPro" id="IPR000223">
    <property type="entry name" value="Pept_S26A_signal_pept_1"/>
</dbReference>
<evidence type="ECO:0000256" key="12">
    <source>
        <dbReference type="RuleBase" id="RU362042"/>
    </source>
</evidence>
<dbReference type="OrthoDB" id="9802919at2"/>
<protein>
    <recommendedName>
        <fullName evidence="4 12">Signal peptidase I</fullName>
        <ecNumber evidence="4 12">3.4.21.89</ecNumber>
    </recommendedName>
</protein>
<dbReference type="PRINTS" id="PR00727">
    <property type="entry name" value="LEADERPTASE"/>
</dbReference>
<keyword evidence="6 12" id="KW-0645">Protease</keyword>
<dbReference type="GO" id="GO:0006465">
    <property type="term" value="P:signal peptide processing"/>
    <property type="evidence" value="ECO:0007669"/>
    <property type="project" value="InterPro"/>
</dbReference>
<comment type="catalytic activity">
    <reaction evidence="1 12">
        <text>Cleavage of hydrophobic, N-terminal signal or leader sequences from secreted and periplasmic proteins.</text>
        <dbReference type="EC" id="3.4.21.89"/>
    </reaction>
</comment>
<evidence type="ECO:0000256" key="3">
    <source>
        <dbReference type="ARBA" id="ARBA00009370"/>
    </source>
</evidence>
<name>A0A1B1YZR6_9BACL</name>
<keyword evidence="9 12" id="KW-1133">Transmembrane helix</keyword>
<dbReference type="AlphaFoldDB" id="A0A1B1YZR6"/>
<dbReference type="EC" id="3.4.21.89" evidence="4 12"/>